<dbReference type="AlphaFoldDB" id="A0A1E3PQ81"/>
<feature type="region of interest" description="Disordered" evidence="1">
    <location>
        <begin position="210"/>
        <end position="240"/>
    </location>
</feature>
<dbReference type="EMBL" id="KV454407">
    <property type="protein sequence ID" value="ODQ67072.1"/>
    <property type="molecule type" value="Genomic_DNA"/>
</dbReference>
<sequence>MSLALGSSGVPTGLANDNAIKSNGLINLCNNTESGSSDSTNTAFQRESIFKTLSRFLPLKPQKREWVSGSAGSEACMACNIMPDPIDDEPLVHTHCCDNVETAQILCATSLEDRDNDDYLSDVADNGGDVSVMADSEEDVSVMATTLTMPNPLVRKARKPVNPDESVYDKESFALKLKLQHMRNNPELYETESTPSVSPVATKSQKIVKASTTLTPPRDQLKFEDRKHSNRGPEGSDNYTQATTTFLTSSQATSPSEFYSNYLLCLGLLVSTMAYLFQ</sequence>
<evidence type="ECO:0000256" key="1">
    <source>
        <dbReference type="SAM" id="MobiDB-lite"/>
    </source>
</evidence>
<reference evidence="2 3" key="1">
    <citation type="journal article" date="2016" name="Proc. Natl. Acad. Sci. U.S.A.">
        <title>Comparative genomics of biotechnologically important yeasts.</title>
        <authorList>
            <person name="Riley R."/>
            <person name="Haridas S."/>
            <person name="Wolfe K.H."/>
            <person name="Lopes M.R."/>
            <person name="Hittinger C.T."/>
            <person name="Goeker M."/>
            <person name="Salamov A.A."/>
            <person name="Wisecaver J.H."/>
            <person name="Long T.M."/>
            <person name="Calvey C.H."/>
            <person name="Aerts A.L."/>
            <person name="Barry K.W."/>
            <person name="Choi C."/>
            <person name="Clum A."/>
            <person name="Coughlan A.Y."/>
            <person name="Deshpande S."/>
            <person name="Douglass A.P."/>
            <person name="Hanson S.J."/>
            <person name="Klenk H.-P."/>
            <person name="LaButti K.M."/>
            <person name="Lapidus A."/>
            <person name="Lindquist E.A."/>
            <person name="Lipzen A.M."/>
            <person name="Meier-Kolthoff J.P."/>
            <person name="Ohm R.A."/>
            <person name="Otillar R.P."/>
            <person name="Pangilinan J.L."/>
            <person name="Peng Y."/>
            <person name="Rokas A."/>
            <person name="Rosa C.A."/>
            <person name="Scheuner C."/>
            <person name="Sibirny A.A."/>
            <person name="Slot J.C."/>
            <person name="Stielow J.B."/>
            <person name="Sun H."/>
            <person name="Kurtzman C.P."/>
            <person name="Blackwell M."/>
            <person name="Grigoriev I.V."/>
            <person name="Jeffries T.W."/>
        </authorList>
    </citation>
    <scope>NUCLEOTIDE SEQUENCE [LARGE SCALE GENOMIC DNA]</scope>
    <source>
        <strain evidence="2 3">DSM 6958</strain>
    </source>
</reference>
<organism evidence="2 3">
    <name type="scientific">Nadsonia fulvescens var. elongata DSM 6958</name>
    <dbReference type="NCBI Taxonomy" id="857566"/>
    <lineage>
        <taxon>Eukaryota</taxon>
        <taxon>Fungi</taxon>
        <taxon>Dikarya</taxon>
        <taxon>Ascomycota</taxon>
        <taxon>Saccharomycotina</taxon>
        <taxon>Dipodascomycetes</taxon>
        <taxon>Dipodascales</taxon>
        <taxon>Dipodascales incertae sedis</taxon>
        <taxon>Nadsonia</taxon>
    </lineage>
</organism>
<protein>
    <submittedName>
        <fullName evidence="2">Uncharacterized protein</fullName>
    </submittedName>
</protein>
<evidence type="ECO:0000313" key="3">
    <source>
        <dbReference type="Proteomes" id="UP000095009"/>
    </source>
</evidence>
<accession>A0A1E3PQ81</accession>
<gene>
    <name evidence="2" type="ORF">NADFUDRAFT_49517</name>
</gene>
<name>A0A1E3PQ81_9ASCO</name>
<keyword evidence="3" id="KW-1185">Reference proteome</keyword>
<dbReference type="Proteomes" id="UP000095009">
    <property type="component" value="Unassembled WGS sequence"/>
</dbReference>
<proteinExistence type="predicted"/>
<evidence type="ECO:0000313" key="2">
    <source>
        <dbReference type="EMBL" id="ODQ67072.1"/>
    </source>
</evidence>